<comment type="cofactor">
    <cofactor evidence="11">
        <name>Zn(2+)</name>
        <dbReference type="ChEBI" id="CHEBI:29105"/>
    </cofactor>
    <text evidence="11">Binds 2 Zn(2+) ions per subunit.</text>
</comment>
<gene>
    <name evidence="17" type="ORF">BRAFLDRAFT_279941</name>
</gene>
<feature type="binding site" evidence="10">
    <location>
        <position position="238"/>
    </location>
    <ligand>
        <name>Zn(2+)</name>
        <dbReference type="ChEBI" id="CHEBI:29105"/>
        <label>2</label>
        <note>catalytic</note>
    </ligand>
</feature>
<feature type="repeat" description="Hemopexin" evidence="13">
    <location>
        <begin position="408"/>
        <end position="452"/>
    </location>
</feature>
<dbReference type="EMBL" id="GG666503">
    <property type="protein sequence ID" value="EEN61669.1"/>
    <property type="molecule type" value="Genomic_DNA"/>
</dbReference>
<feature type="binding site" evidence="11">
    <location>
        <position position="217"/>
    </location>
    <ligand>
        <name>Ca(2+)</name>
        <dbReference type="ChEBI" id="CHEBI:29108"/>
        <label>3</label>
    </ligand>
</feature>
<feature type="signal peptide" evidence="15">
    <location>
        <begin position="1"/>
        <end position="24"/>
    </location>
</feature>
<dbReference type="CDD" id="cd00094">
    <property type="entry name" value="HX"/>
    <property type="match status" value="1"/>
</dbReference>
<dbReference type="Gene3D" id="3.40.390.10">
    <property type="entry name" value="Collagenase (Catalytic Domain)"/>
    <property type="match status" value="1"/>
</dbReference>
<feature type="binding site" evidence="11">
    <location>
        <position position="212"/>
    </location>
    <ligand>
        <name>Zn(2+)</name>
        <dbReference type="ChEBI" id="CHEBI:29105"/>
        <label>1</label>
    </ligand>
</feature>
<comment type="cofactor">
    <cofactor evidence="11">
        <name>Ca(2+)</name>
        <dbReference type="ChEBI" id="CHEBI:29108"/>
    </cofactor>
    <text evidence="11">Can bind about 5 Ca(2+) ions per subunit.</text>
</comment>
<feature type="region of interest" description="Disordered" evidence="14">
    <location>
        <begin position="552"/>
        <end position="582"/>
    </location>
</feature>
<evidence type="ECO:0000256" key="2">
    <source>
        <dbReference type="ARBA" id="ARBA00022670"/>
    </source>
</evidence>
<dbReference type="InterPro" id="IPR006026">
    <property type="entry name" value="Peptidase_Metallo"/>
</dbReference>
<feature type="binding site" evidence="11">
    <location>
        <position position="186"/>
    </location>
    <ligand>
        <name>Zn(2+)</name>
        <dbReference type="ChEBI" id="CHEBI:29105"/>
        <label>1</label>
    </ligand>
</feature>
<feature type="binding site" evidence="11">
    <location>
        <position position="208"/>
    </location>
    <ligand>
        <name>Ca(2+)</name>
        <dbReference type="ChEBI" id="CHEBI:29108"/>
        <label>2</label>
    </ligand>
</feature>
<feature type="modified residue" description="Phosphotyrosine; by PKDCC" evidence="12">
    <location>
        <position position="442"/>
    </location>
</feature>
<feature type="binding site" evidence="11">
    <location>
        <position position="210"/>
    </location>
    <ligand>
        <name>Ca(2+)</name>
        <dbReference type="ChEBI" id="CHEBI:29108"/>
        <label>2</label>
    </ligand>
</feature>
<feature type="binding site" evidence="11">
    <location>
        <position position="214"/>
    </location>
    <ligand>
        <name>Ca(2+)</name>
        <dbReference type="ChEBI" id="CHEBI:29108"/>
        <label>3</label>
    </ligand>
</feature>
<evidence type="ECO:0000256" key="9">
    <source>
        <dbReference type="PIRSR" id="PIRSR001191-1"/>
    </source>
</evidence>
<dbReference type="InterPro" id="IPR033739">
    <property type="entry name" value="M10A_MMP"/>
</dbReference>
<evidence type="ECO:0000256" key="3">
    <source>
        <dbReference type="ARBA" id="ARBA00022723"/>
    </source>
</evidence>
<feature type="binding site" evidence="11">
    <location>
        <position position="192"/>
    </location>
    <ligand>
        <name>Ca(2+)</name>
        <dbReference type="ChEBI" id="CHEBI:29108"/>
        <label>3</label>
    </ligand>
</feature>
<keyword evidence="11" id="KW-0106">Calcium</keyword>
<feature type="binding site" evidence="11">
    <location>
        <position position="505"/>
    </location>
    <ligand>
        <name>Ca(2+)</name>
        <dbReference type="ChEBI" id="CHEBI:29108"/>
        <label>4</label>
    </ligand>
</feature>
<dbReference type="CDD" id="cd04278">
    <property type="entry name" value="ZnMc_MMP"/>
    <property type="match status" value="1"/>
</dbReference>
<dbReference type="InterPro" id="IPR036375">
    <property type="entry name" value="Hemopexin-like_dom_sf"/>
</dbReference>
<dbReference type="STRING" id="7739.C3YD58"/>
<dbReference type="GO" id="GO:0006508">
    <property type="term" value="P:proteolysis"/>
    <property type="evidence" value="ECO:0007669"/>
    <property type="project" value="UniProtKB-KW"/>
</dbReference>
<feature type="binding site" evidence="11">
    <location>
        <position position="217"/>
    </location>
    <ligand>
        <name>Ca(2+)</name>
        <dbReference type="ChEBI" id="CHEBI:29108"/>
        <label>1</label>
    </ligand>
</feature>
<dbReference type="InterPro" id="IPR000585">
    <property type="entry name" value="Hemopexin-like_dom"/>
</dbReference>
<dbReference type="SUPFAM" id="SSF55486">
    <property type="entry name" value="Metalloproteases ('zincins'), catalytic domain"/>
    <property type="match status" value="1"/>
</dbReference>
<feature type="compositionally biased region" description="Pro residues" evidence="14">
    <location>
        <begin position="311"/>
        <end position="321"/>
    </location>
</feature>
<evidence type="ECO:0000256" key="6">
    <source>
        <dbReference type="ARBA" id="ARBA00022833"/>
    </source>
</evidence>
<keyword evidence="6 10" id="KW-0862">Zinc</keyword>
<dbReference type="FunFam" id="2.110.10.10:FF:000018">
    <property type="entry name" value="Matrix metallopeptidase 25b"/>
    <property type="match status" value="1"/>
</dbReference>
<feature type="region of interest" description="Disordered" evidence="14">
    <location>
        <begin position="276"/>
        <end position="337"/>
    </location>
</feature>
<feature type="domain" description="Peptidase metallopeptidase" evidence="16">
    <location>
        <begin position="121"/>
        <end position="278"/>
    </location>
</feature>
<keyword evidence="4" id="KW-0677">Repeat</keyword>
<dbReference type="SMART" id="SM00235">
    <property type="entry name" value="ZnMc"/>
    <property type="match status" value="1"/>
</dbReference>
<sequence>MAVVRTTLLLMPLALWLSVGWVGGNQEAMWPGAGSILNVTNADLSKGVDYLMKFGYLKQDGKMRTGEDLREAIITMQRFGGLEETGKLDEGTLKLMQSPRCGVADIIGTAETTRKKRYALVGYYWQKKNLTYRIVRTTPQLSPYVVHDAIRRAFNVWSDVTPLTFTEMFHGEADIMIDFLWGFHGDGNPFDGPGNTLAHAFFPGPRRGGDTHFDEEEKWTMTKEGANLFQVATHEFGHALGLGHSSEHNTIMGPFYRYRDPLQLTEDDIRGIQQLYGAPEEKARPKQPLTPVVTQEPRYPPKRPDHVPNTPEQPPRRPPVHTPDRHPHTPNHPETPIDTCFSSIDAVAVIRSELFVFKDRHFYRYMHTFTFILLPVLCYESVRRYHDKGLYPGYPAMTSRFWRSLPRGVHVDAVYERYDGKIVFFKGSEYWVFDGNYLESRYPRPIRDYGLYVQSVDAAFVWGHNGKTYFFKGNRYWRYDDIEKKMDRGYPKKIDRWEGVPNNLDGIMQWTDGLTYFFKGSQYWKFNDITMRVEEGYPRSAPHDWFGCRKVLNTPNDRDPEEEDPFSGEEPNDQPSTSGGNRSTLNLYTVSTALLSLVISVRVWLL</sequence>
<dbReference type="Pfam" id="PF00045">
    <property type="entry name" value="Hemopexin"/>
    <property type="match status" value="3"/>
</dbReference>
<feature type="repeat" description="Hemopexin" evidence="13">
    <location>
        <begin position="453"/>
        <end position="501"/>
    </location>
</feature>
<keyword evidence="8" id="KW-0865">Zymogen</keyword>
<feature type="binding site" evidence="11">
    <location>
        <position position="191"/>
    </location>
    <ligand>
        <name>Ca(2+)</name>
        <dbReference type="ChEBI" id="CHEBI:29108"/>
        <label>3</label>
    </ligand>
</feature>
<dbReference type="InParanoid" id="C3YD58"/>
<evidence type="ECO:0000256" key="14">
    <source>
        <dbReference type="SAM" id="MobiDB-lite"/>
    </source>
</evidence>
<keyword evidence="2" id="KW-0645">Protease</keyword>
<feature type="repeat" description="Hemopexin" evidence="13">
    <location>
        <begin position="341"/>
        <end position="405"/>
    </location>
</feature>
<feature type="binding site" evidence="11">
    <location>
        <position position="412"/>
    </location>
    <ligand>
        <name>Ca(2+)</name>
        <dbReference type="ChEBI" id="CHEBI:29108"/>
        <label>4</label>
    </ligand>
</feature>
<feature type="compositionally biased region" description="Acidic residues" evidence="14">
    <location>
        <begin position="559"/>
        <end position="572"/>
    </location>
</feature>
<evidence type="ECO:0000256" key="4">
    <source>
        <dbReference type="ARBA" id="ARBA00022737"/>
    </source>
</evidence>
<evidence type="ECO:0000256" key="13">
    <source>
        <dbReference type="PROSITE-ProRule" id="PRU01011"/>
    </source>
</evidence>
<dbReference type="PANTHER" id="PTHR10201">
    <property type="entry name" value="MATRIX METALLOPROTEINASE"/>
    <property type="match status" value="1"/>
</dbReference>
<dbReference type="Pfam" id="PF00413">
    <property type="entry name" value="Peptidase_M10"/>
    <property type="match status" value="1"/>
</dbReference>
<feature type="binding site" evidence="11">
    <location>
        <position position="184"/>
    </location>
    <ligand>
        <name>Zn(2+)</name>
        <dbReference type="ChEBI" id="CHEBI:29105"/>
        <label>1</label>
    </ligand>
</feature>
<evidence type="ECO:0000256" key="10">
    <source>
        <dbReference type="PIRSR" id="PIRSR001191-2"/>
    </source>
</evidence>
<organism>
    <name type="scientific">Branchiostoma floridae</name>
    <name type="common">Florida lancelet</name>
    <name type="synonym">Amphioxus</name>
    <dbReference type="NCBI Taxonomy" id="7739"/>
    <lineage>
        <taxon>Eukaryota</taxon>
        <taxon>Metazoa</taxon>
        <taxon>Chordata</taxon>
        <taxon>Cephalochordata</taxon>
        <taxon>Leptocardii</taxon>
        <taxon>Amphioxiformes</taxon>
        <taxon>Branchiostomatidae</taxon>
        <taxon>Branchiostoma</taxon>
    </lineage>
</organism>
<dbReference type="GO" id="GO:0008270">
    <property type="term" value="F:zinc ion binding"/>
    <property type="evidence" value="ECO:0007669"/>
    <property type="project" value="InterPro"/>
</dbReference>
<dbReference type="FunFam" id="3.40.390.10:FF:000068">
    <property type="entry name" value="Predicted protein"/>
    <property type="match status" value="1"/>
</dbReference>
<dbReference type="PANTHER" id="PTHR10201:SF294">
    <property type="entry name" value="MATRIX METALLOPROTEINASE 16"/>
    <property type="match status" value="1"/>
</dbReference>
<dbReference type="InterPro" id="IPR018487">
    <property type="entry name" value="Hemopexin-like_repeat"/>
</dbReference>
<feature type="chain" id="PRO_5002933632" description="Peptidase metallopeptidase domain-containing protein" evidence="15">
    <location>
        <begin position="25"/>
        <end position="606"/>
    </location>
</feature>
<dbReference type="MEROPS" id="M10.015"/>
<keyword evidence="7" id="KW-0482">Metalloprotease</keyword>
<evidence type="ECO:0000313" key="17">
    <source>
        <dbReference type="EMBL" id="EEN61669.1"/>
    </source>
</evidence>
<evidence type="ECO:0000256" key="11">
    <source>
        <dbReference type="PIRSR" id="PIRSR621190-2"/>
    </source>
</evidence>
<feature type="compositionally biased region" description="Polar residues" evidence="14">
    <location>
        <begin position="573"/>
        <end position="582"/>
    </location>
</feature>
<dbReference type="GO" id="GO:0004222">
    <property type="term" value="F:metalloendopeptidase activity"/>
    <property type="evidence" value="ECO:0007669"/>
    <property type="project" value="InterPro"/>
</dbReference>
<dbReference type="SMART" id="SM00120">
    <property type="entry name" value="HX"/>
    <property type="match status" value="4"/>
</dbReference>
<dbReference type="AlphaFoldDB" id="C3YD58"/>
<dbReference type="InterPro" id="IPR021190">
    <property type="entry name" value="Pept_M10A"/>
</dbReference>
<dbReference type="PROSITE" id="PS51642">
    <property type="entry name" value="HEMOPEXIN_2"/>
    <property type="match status" value="4"/>
</dbReference>
<dbReference type="GO" id="GO:0031012">
    <property type="term" value="C:extracellular matrix"/>
    <property type="evidence" value="ECO:0007669"/>
    <property type="project" value="InterPro"/>
</dbReference>
<dbReference type="Pfam" id="PF01471">
    <property type="entry name" value="PG_binding_1"/>
    <property type="match status" value="1"/>
</dbReference>
<evidence type="ECO:0000256" key="7">
    <source>
        <dbReference type="ARBA" id="ARBA00023049"/>
    </source>
</evidence>
<evidence type="ECO:0000256" key="1">
    <source>
        <dbReference type="ARBA" id="ARBA00010370"/>
    </source>
</evidence>
<feature type="binding site" description="in inhibited form" evidence="11">
    <location>
        <position position="101"/>
    </location>
    <ligand>
        <name>Zn(2+)</name>
        <dbReference type="ChEBI" id="CHEBI:29105"/>
        <label>2</label>
        <note>catalytic</note>
    </ligand>
</feature>
<dbReference type="PRINTS" id="PR00138">
    <property type="entry name" value="MATRIXIN"/>
</dbReference>
<keyword evidence="5" id="KW-0378">Hydrolase</keyword>
<evidence type="ECO:0000259" key="16">
    <source>
        <dbReference type="SMART" id="SM00235"/>
    </source>
</evidence>
<dbReference type="SUPFAM" id="SSF50923">
    <property type="entry name" value="Hemopexin-like domain"/>
    <property type="match status" value="1"/>
</dbReference>
<feature type="repeat" description="Hemopexin" evidence="13">
    <location>
        <begin position="504"/>
        <end position="548"/>
    </location>
</feature>
<proteinExistence type="inferred from homology"/>
<feature type="binding site" evidence="10">
    <location>
        <position position="244"/>
    </location>
    <ligand>
        <name>Zn(2+)</name>
        <dbReference type="ChEBI" id="CHEBI:29105"/>
        <label>2</label>
        <note>catalytic</note>
    </ligand>
</feature>
<keyword evidence="3 10" id="KW-0479">Metal-binding</keyword>
<dbReference type="InterPro" id="IPR024079">
    <property type="entry name" value="MetalloPept_cat_dom_sf"/>
</dbReference>
<keyword evidence="15" id="KW-0732">Signal</keyword>
<comment type="similarity">
    <text evidence="1">Belongs to the peptidase M10A family.</text>
</comment>
<accession>C3YD58</accession>
<dbReference type="InterPro" id="IPR002477">
    <property type="entry name" value="Peptidoglycan-bd-like"/>
</dbReference>
<feature type="binding site" evidence="11">
    <location>
        <position position="459"/>
    </location>
    <ligand>
        <name>Ca(2+)</name>
        <dbReference type="ChEBI" id="CHEBI:29108"/>
        <label>5</label>
    </ligand>
</feature>
<dbReference type="InterPro" id="IPR036365">
    <property type="entry name" value="PGBD-like_sf"/>
</dbReference>
<reference evidence="17" key="1">
    <citation type="journal article" date="2008" name="Nature">
        <title>The amphioxus genome and the evolution of the chordate karyotype.</title>
        <authorList>
            <consortium name="US DOE Joint Genome Institute (JGI-PGF)"/>
            <person name="Putnam N.H."/>
            <person name="Butts T."/>
            <person name="Ferrier D.E.K."/>
            <person name="Furlong R.F."/>
            <person name="Hellsten U."/>
            <person name="Kawashima T."/>
            <person name="Robinson-Rechavi M."/>
            <person name="Shoguchi E."/>
            <person name="Terry A."/>
            <person name="Yu J.-K."/>
            <person name="Benito-Gutierrez E.L."/>
            <person name="Dubchak I."/>
            <person name="Garcia-Fernandez J."/>
            <person name="Gibson-Brown J.J."/>
            <person name="Grigoriev I.V."/>
            <person name="Horton A.C."/>
            <person name="de Jong P.J."/>
            <person name="Jurka J."/>
            <person name="Kapitonov V.V."/>
            <person name="Kohara Y."/>
            <person name="Kuroki Y."/>
            <person name="Lindquist E."/>
            <person name="Lucas S."/>
            <person name="Osoegawa K."/>
            <person name="Pennacchio L.A."/>
            <person name="Salamov A.A."/>
            <person name="Satou Y."/>
            <person name="Sauka-Spengler T."/>
            <person name="Schmutz J."/>
            <person name="Shin-I T."/>
            <person name="Toyoda A."/>
            <person name="Bronner-Fraser M."/>
            <person name="Fujiyama A."/>
            <person name="Holland L.Z."/>
            <person name="Holland P.W.H."/>
            <person name="Satoh N."/>
            <person name="Rokhsar D.S."/>
        </authorList>
    </citation>
    <scope>NUCLEOTIDE SEQUENCE [LARGE SCALE GENOMIC DNA]</scope>
    <source>
        <strain evidence="17">S238N-H82</strain>
        <tissue evidence="17">Testes</tissue>
    </source>
</reference>
<dbReference type="PIRSF" id="PIRSF001191">
    <property type="entry name" value="Peptidase_M10A_matrix"/>
    <property type="match status" value="1"/>
</dbReference>
<feature type="active site" evidence="9">
    <location>
        <position position="235"/>
    </location>
</feature>
<evidence type="ECO:0000256" key="8">
    <source>
        <dbReference type="ARBA" id="ARBA00023145"/>
    </source>
</evidence>
<feature type="binding site" evidence="11">
    <location>
        <position position="174"/>
    </location>
    <ligand>
        <name>Ca(2+)</name>
        <dbReference type="ChEBI" id="CHEBI:29108"/>
        <label>2</label>
    </ligand>
</feature>
<name>C3YD58_BRAFL</name>
<dbReference type="InterPro" id="IPR001818">
    <property type="entry name" value="Pept_M10_metallopeptidase"/>
</dbReference>
<dbReference type="SUPFAM" id="SSF47090">
    <property type="entry name" value="PGBD-like"/>
    <property type="match status" value="1"/>
</dbReference>
<evidence type="ECO:0000256" key="15">
    <source>
        <dbReference type="SAM" id="SignalP"/>
    </source>
</evidence>
<protein>
    <recommendedName>
        <fullName evidence="16">Peptidase metallopeptidase domain-containing protein</fullName>
    </recommendedName>
</protein>
<feature type="binding site" evidence="11">
    <location>
        <position position="199"/>
    </location>
    <ligand>
        <name>Zn(2+)</name>
        <dbReference type="ChEBI" id="CHEBI:29105"/>
        <label>1</label>
    </ligand>
</feature>
<evidence type="ECO:0000256" key="5">
    <source>
        <dbReference type="ARBA" id="ARBA00022801"/>
    </source>
</evidence>
<feature type="binding site" evidence="11">
    <location>
        <position position="345"/>
    </location>
    <ligand>
        <name>Ca(2+)</name>
        <dbReference type="ChEBI" id="CHEBI:29108"/>
        <label>4</label>
    </ligand>
</feature>
<evidence type="ECO:0000256" key="12">
    <source>
        <dbReference type="PIRSR" id="PIRSR621190-4"/>
    </source>
</evidence>
<dbReference type="Gene3D" id="2.110.10.10">
    <property type="entry name" value="Hemopexin-like domain"/>
    <property type="match status" value="1"/>
</dbReference>
<dbReference type="eggNOG" id="KOG1565">
    <property type="taxonomic scope" value="Eukaryota"/>
</dbReference>
<feature type="binding site" evidence="10">
    <location>
        <position position="234"/>
    </location>
    <ligand>
        <name>Zn(2+)</name>
        <dbReference type="ChEBI" id="CHEBI:29105"/>
        <label>2</label>
        <note>catalytic</note>
    </ligand>
</feature>
<feature type="binding site" evidence="11">
    <location>
        <position position="252"/>
    </location>
    <ligand>
        <name>Zn(2+)</name>
        <dbReference type="ChEBI" id="CHEBI:29105"/>
        <label>2</label>
        <note>catalytic</note>
    </ligand>
</feature>